<dbReference type="Gene3D" id="3.60.10.10">
    <property type="entry name" value="Endonuclease/exonuclease/phosphatase"/>
    <property type="match status" value="1"/>
</dbReference>
<proteinExistence type="predicted"/>
<evidence type="ECO:0008006" key="3">
    <source>
        <dbReference type="Google" id="ProtNLM"/>
    </source>
</evidence>
<gene>
    <name evidence="1" type="ORF">RRG08_002016</name>
</gene>
<evidence type="ECO:0000313" key="1">
    <source>
        <dbReference type="EMBL" id="KAK3786272.1"/>
    </source>
</evidence>
<dbReference type="SUPFAM" id="SSF56219">
    <property type="entry name" value="DNase I-like"/>
    <property type="match status" value="1"/>
</dbReference>
<comment type="caution">
    <text evidence="1">The sequence shown here is derived from an EMBL/GenBank/DDBJ whole genome shotgun (WGS) entry which is preliminary data.</text>
</comment>
<organism evidence="1 2">
    <name type="scientific">Elysia crispata</name>
    <name type="common">lettuce slug</name>
    <dbReference type="NCBI Taxonomy" id="231223"/>
    <lineage>
        <taxon>Eukaryota</taxon>
        <taxon>Metazoa</taxon>
        <taxon>Spiralia</taxon>
        <taxon>Lophotrochozoa</taxon>
        <taxon>Mollusca</taxon>
        <taxon>Gastropoda</taxon>
        <taxon>Heterobranchia</taxon>
        <taxon>Euthyneura</taxon>
        <taxon>Panpulmonata</taxon>
        <taxon>Sacoglossa</taxon>
        <taxon>Placobranchoidea</taxon>
        <taxon>Plakobranchidae</taxon>
        <taxon>Elysia</taxon>
    </lineage>
</organism>
<dbReference type="AlphaFoldDB" id="A0AAE1DXF3"/>
<accession>A0AAE1DXF3</accession>
<dbReference type="Proteomes" id="UP001283361">
    <property type="component" value="Unassembled WGS sequence"/>
</dbReference>
<name>A0AAE1DXF3_9GAST</name>
<dbReference type="InterPro" id="IPR036691">
    <property type="entry name" value="Endo/exonu/phosph_ase_sf"/>
</dbReference>
<reference evidence="1" key="1">
    <citation type="journal article" date="2023" name="G3 (Bethesda)">
        <title>A reference genome for the long-term kleptoplast-retaining sea slug Elysia crispata morphotype clarki.</title>
        <authorList>
            <person name="Eastman K.E."/>
            <person name="Pendleton A.L."/>
            <person name="Shaikh M.A."/>
            <person name="Suttiyut T."/>
            <person name="Ogas R."/>
            <person name="Tomko P."/>
            <person name="Gavelis G."/>
            <person name="Widhalm J.R."/>
            <person name="Wisecaver J.H."/>
        </authorList>
    </citation>
    <scope>NUCLEOTIDE SEQUENCE</scope>
    <source>
        <strain evidence="1">ECLA1</strain>
    </source>
</reference>
<protein>
    <recommendedName>
        <fullName evidence="3">Endonuclease/exonuclease/phosphatase domain-containing protein</fullName>
    </recommendedName>
</protein>
<sequence length="137" mass="15827">MNTYFQLPKRQLNTWKSPADIARYQIDYILISQRVRQSTKRCRTYPGADIGSDHNPVVAQMKGKLKISNTKAACNQQHDIDGLDTIRQQYNIAVQNKYQTLINESSEHQEPTDLTESIDRKWKALKDSMMHSLSTLT</sequence>
<dbReference type="EMBL" id="JAWDGP010001988">
    <property type="protein sequence ID" value="KAK3786272.1"/>
    <property type="molecule type" value="Genomic_DNA"/>
</dbReference>
<keyword evidence="2" id="KW-1185">Reference proteome</keyword>
<evidence type="ECO:0000313" key="2">
    <source>
        <dbReference type="Proteomes" id="UP001283361"/>
    </source>
</evidence>